<gene>
    <name evidence="2" type="ORF">PIBRA_LOCUS10314</name>
</gene>
<comment type="caution">
    <text evidence="2">The sequence shown here is derived from an EMBL/GenBank/DDBJ whole genome shotgun (WGS) entry which is preliminary data.</text>
</comment>
<name>A0A9P0TRM2_PIEBR</name>
<feature type="transmembrane region" description="Helical" evidence="1">
    <location>
        <begin position="185"/>
        <end position="208"/>
    </location>
</feature>
<organism evidence="2 3">
    <name type="scientific">Pieris brassicae</name>
    <name type="common">White butterfly</name>
    <name type="synonym">Large white butterfly</name>
    <dbReference type="NCBI Taxonomy" id="7116"/>
    <lineage>
        <taxon>Eukaryota</taxon>
        <taxon>Metazoa</taxon>
        <taxon>Ecdysozoa</taxon>
        <taxon>Arthropoda</taxon>
        <taxon>Hexapoda</taxon>
        <taxon>Insecta</taxon>
        <taxon>Pterygota</taxon>
        <taxon>Neoptera</taxon>
        <taxon>Endopterygota</taxon>
        <taxon>Lepidoptera</taxon>
        <taxon>Glossata</taxon>
        <taxon>Ditrysia</taxon>
        <taxon>Papilionoidea</taxon>
        <taxon>Pieridae</taxon>
        <taxon>Pierinae</taxon>
        <taxon>Pieris</taxon>
    </lineage>
</organism>
<feature type="transmembrane region" description="Helical" evidence="1">
    <location>
        <begin position="24"/>
        <end position="48"/>
    </location>
</feature>
<dbReference type="Proteomes" id="UP001152562">
    <property type="component" value="Unassembled WGS sequence"/>
</dbReference>
<keyword evidence="1" id="KW-1133">Transmembrane helix</keyword>
<reference evidence="2" key="1">
    <citation type="submission" date="2022-05" db="EMBL/GenBank/DDBJ databases">
        <authorList>
            <person name="Okamura Y."/>
        </authorList>
    </citation>
    <scope>NUCLEOTIDE SEQUENCE</scope>
</reference>
<evidence type="ECO:0000313" key="3">
    <source>
        <dbReference type="Proteomes" id="UP001152562"/>
    </source>
</evidence>
<keyword evidence="1" id="KW-0472">Membrane</keyword>
<keyword evidence="3" id="KW-1185">Reference proteome</keyword>
<keyword evidence="1" id="KW-0812">Transmembrane</keyword>
<sequence>MLRHEFEPTKKLVSLLPSDKRSCLWISDVIILQCILVFIGASTINYCVWSPEHAKYDYDKLARVMYLYDPHACGYNLRTSKSILSLELSNDTHGLNIRPIKHMPAIVTVTSMVPAKTRRFATKVHILKIILSLSYFSCISIIFFDVSMAIVYIAHIQRSLTTGMILRYSGWSVEMKLDHYNRFGGWLPMAASVCWLRGIIIFGVNIYICRKISLIKKSIKKREVNKKLMLEENMPIPEPVFEDPLDDDVLYYRNGEFRPVEKKNQWSFFF</sequence>
<evidence type="ECO:0000313" key="2">
    <source>
        <dbReference type="EMBL" id="CAH4034094.1"/>
    </source>
</evidence>
<dbReference type="EMBL" id="CALOZG010000035">
    <property type="protein sequence ID" value="CAH4034094.1"/>
    <property type="molecule type" value="Genomic_DNA"/>
</dbReference>
<proteinExistence type="predicted"/>
<protein>
    <submittedName>
        <fullName evidence="2">Uncharacterized protein</fullName>
    </submittedName>
</protein>
<feature type="transmembrane region" description="Helical" evidence="1">
    <location>
        <begin position="126"/>
        <end position="154"/>
    </location>
</feature>
<dbReference type="AlphaFoldDB" id="A0A9P0TRM2"/>
<accession>A0A9P0TRM2</accession>
<evidence type="ECO:0000256" key="1">
    <source>
        <dbReference type="SAM" id="Phobius"/>
    </source>
</evidence>